<evidence type="ECO:0000259" key="2">
    <source>
        <dbReference type="PROSITE" id="PS50280"/>
    </source>
</evidence>
<dbReference type="InterPro" id="IPR001214">
    <property type="entry name" value="SET_dom"/>
</dbReference>
<dbReference type="SUPFAM" id="SSF82199">
    <property type="entry name" value="SET domain"/>
    <property type="match status" value="1"/>
</dbReference>
<dbReference type="GO" id="GO:0005634">
    <property type="term" value="C:nucleus"/>
    <property type="evidence" value="ECO:0007669"/>
    <property type="project" value="TreeGrafter"/>
</dbReference>
<reference evidence="3 4" key="1">
    <citation type="journal article" date="2016" name="Proc. Natl. Acad. Sci. U.S.A.">
        <title>Comparative genomics of biotechnologically important yeasts.</title>
        <authorList>
            <person name="Riley R."/>
            <person name="Haridas S."/>
            <person name="Wolfe K.H."/>
            <person name="Lopes M.R."/>
            <person name="Hittinger C.T."/>
            <person name="Goeker M."/>
            <person name="Salamov A.A."/>
            <person name="Wisecaver J.H."/>
            <person name="Long T.M."/>
            <person name="Calvey C.H."/>
            <person name="Aerts A.L."/>
            <person name="Barry K.W."/>
            <person name="Choi C."/>
            <person name="Clum A."/>
            <person name="Coughlan A.Y."/>
            <person name="Deshpande S."/>
            <person name="Douglass A.P."/>
            <person name="Hanson S.J."/>
            <person name="Klenk H.-P."/>
            <person name="LaButti K.M."/>
            <person name="Lapidus A."/>
            <person name="Lindquist E.A."/>
            <person name="Lipzen A.M."/>
            <person name="Meier-Kolthoff J.P."/>
            <person name="Ohm R.A."/>
            <person name="Otillar R.P."/>
            <person name="Pangilinan J.L."/>
            <person name="Peng Y."/>
            <person name="Rokas A."/>
            <person name="Rosa C.A."/>
            <person name="Scheuner C."/>
            <person name="Sibirny A.A."/>
            <person name="Slot J.C."/>
            <person name="Stielow J.B."/>
            <person name="Sun H."/>
            <person name="Kurtzman C.P."/>
            <person name="Blackwell M."/>
            <person name="Grigoriev I.V."/>
            <person name="Jeffries T.W."/>
        </authorList>
    </citation>
    <scope>NUCLEOTIDE SEQUENCE [LARGE SCALE GENOMIC DNA]</scope>
    <source>
        <strain evidence="3 4">DSM 6958</strain>
    </source>
</reference>
<dbReference type="PROSITE" id="PS50280">
    <property type="entry name" value="SET"/>
    <property type="match status" value="1"/>
</dbReference>
<accession>A0A1E3PPE1</accession>
<keyword evidence="4" id="KW-1185">Reference proteome</keyword>
<dbReference type="PANTHER" id="PTHR12197:SF294">
    <property type="entry name" value="POTENTIAL PROTEIN LYSINE METHYLTRANSFERASE SET6"/>
    <property type="match status" value="1"/>
</dbReference>
<dbReference type="Pfam" id="PF00856">
    <property type="entry name" value="SET"/>
    <property type="match status" value="1"/>
</dbReference>
<sequence length="405" mass="45643">MDSWQTPLIKVQTTTYGGRGYFALENIPAETALLTLQTPLTSVIYRAFKKEVCAYCFAYNMGRPFKIKLVRPVGVNAKVKVKSQAAAYAGLHFCTDACRGTWVTNYDHQNGLVSETLDCLETAFAISHKSPEPDLQHIEPCLPVSIITPEFLEEAWLQLDAFAASTTPSPSSSPALLPQDITSSTPSLGPTRMAKNQKAKIPYLDDPEFDAAREIALIVILNYMAHYHSPTEPTPEFKSLINNFKGQWEVFQQLQNNELALLHTFPTLVYSHLKVYQFLAQCLPTQLRPYLTRDIVRTSIGKDAGNAFGIWELPQSENSECVGSSIYGLASFFNHACNPNVLRQRVGRQMIFKTKMDIQKGDQLNISYGNLVNLERDQRQKILFDQWHFNCACLKCVQELSQIYV</sequence>
<gene>
    <name evidence="3" type="ORF">NADFUDRAFT_82504</name>
</gene>
<dbReference type="Proteomes" id="UP000095009">
    <property type="component" value="Unassembled WGS sequence"/>
</dbReference>
<dbReference type="PANTHER" id="PTHR12197">
    <property type="entry name" value="HISTONE-LYSINE N-METHYLTRANSFERASE SMYD"/>
    <property type="match status" value="1"/>
</dbReference>
<evidence type="ECO:0000313" key="4">
    <source>
        <dbReference type="Proteomes" id="UP000095009"/>
    </source>
</evidence>
<name>A0A1E3PPE1_9ASCO</name>
<dbReference type="InterPro" id="IPR046341">
    <property type="entry name" value="SET_dom_sf"/>
</dbReference>
<dbReference type="Gene3D" id="2.170.270.10">
    <property type="entry name" value="SET domain"/>
    <property type="match status" value="1"/>
</dbReference>
<dbReference type="OrthoDB" id="1028014at2759"/>
<dbReference type="AlphaFoldDB" id="A0A1E3PPE1"/>
<evidence type="ECO:0000313" key="3">
    <source>
        <dbReference type="EMBL" id="ODQ66792.1"/>
    </source>
</evidence>
<proteinExistence type="predicted"/>
<dbReference type="STRING" id="857566.A0A1E3PPE1"/>
<feature type="compositionally biased region" description="Low complexity" evidence="1">
    <location>
        <begin position="169"/>
        <end position="178"/>
    </location>
</feature>
<protein>
    <submittedName>
        <fullName evidence="3">SET domain-containing protein</fullName>
    </submittedName>
</protein>
<organism evidence="3 4">
    <name type="scientific">Nadsonia fulvescens var. elongata DSM 6958</name>
    <dbReference type="NCBI Taxonomy" id="857566"/>
    <lineage>
        <taxon>Eukaryota</taxon>
        <taxon>Fungi</taxon>
        <taxon>Dikarya</taxon>
        <taxon>Ascomycota</taxon>
        <taxon>Saccharomycotina</taxon>
        <taxon>Dipodascomycetes</taxon>
        <taxon>Dipodascales</taxon>
        <taxon>Dipodascales incertae sedis</taxon>
        <taxon>Nadsonia</taxon>
    </lineage>
</organism>
<dbReference type="InterPro" id="IPR050869">
    <property type="entry name" value="H3K4_H4K5_MeTrfase"/>
</dbReference>
<feature type="domain" description="SET" evidence="2">
    <location>
        <begin position="1"/>
        <end position="369"/>
    </location>
</feature>
<evidence type="ECO:0000256" key="1">
    <source>
        <dbReference type="SAM" id="MobiDB-lite"/>
    </source>
</evidence>
<dbReference type="EMBL" id="KV454408">
    <property type="protein sequence ID" value="ODQ66792.1"/>
    <property type="molecule type" value="Genomic_DNA"/>
</dbReference>
<feature type="region of interest" description="Disordered" evidence="1">
    <location>
        <begin position="169"/>
        <end position="193"/>
    </location>
</feature>
<dbReference type="CDD" id="cd20071">
    <property type="entry name" value="SET_SMYD"/>
    <property type="match status" value="1"/>
</dbReference>